<reference evidence="3" key="1">
    <citation type="journal article" date="2019" name="Plant J.">
        <title>Chlorella vulgaris genome assembly and annotation reveals the molecular basis for metabolic acclimation to high light conditions.</title>
        <authorList>
            <person name="Cecchin M."/>
            <person name="Marcolungo L."/>
            <person name="Rossato M."/>
            <person name="Girolomoni L."/>
            <person name="Cosentino E."/>
            <person name="Cuine S."/>
            <person name="Li-Beisson Y."/>
            <person name="Delledonne M."/>
            <person name="Ballottari M."/>
        </authorList>
    </citation>
    <scope>NUCLEOTIDE SEQUENCE</scope>
    <source>
        <strain evidence="3">211/11P</strain>
    </source>
</reference>
<dbReference type="CDD" id="cd00570">
    <property type="entry name" value="GST_N_family"/>
    <property type="match status" value="1"/>
</dbReference>
<dbReference type="InterPro" id="IPR036249">
    <property type="entry name" value="Thioredoxin-like_sf"/>
</dbReference>
<evidence type="ECO:0000313" key="3">
    <source>
        <dbReference type="EMBL" id="KAI3427050.1"/>
    </source>
</evidence>
<dbReference type="InterPro" id="IPR040079">
    <property type="entry name" value="Glutathione_S-Trfase"/>
</dbReference>
<proteinExistence type="predicted"/>
<dbReference type="GO" id="GO:0005737">
    <property type="term" value="C:cytoplasm"/>
    <property type="evidence" value="ECO:0007669"/>
    <property type="project" value="TreeGrafter"/>
</dbReference>
<dbReference type="AlphaFoldDB" id="A0A9D4TJ90"/>
<dbReference type="Proteomes" id="UP001055712">
    <property type="component" value="Unassembled WGS sequence"/>
</dbReference>
<dbReference type="InterPro" id="IPR036282">
    <property type="entry name" value="Glutathione-S-Trfase_C_sf"/>
</dbReference>
<comment type="caution">
    <text evidence="3">The sequence shown here is derived from an EMBL/GenBank/DDBJ whole genome shotgun (WGS) entry which is preliminary data.</text>
</comment>
<accession>A0A9D4TJ90</accession>
<dbReference type="InterPro" id="IPR010987">
    <property type="entry name" value="Glutathione-S-Trfase_C-like"/>
</dbReference>
<dbReference type="PROSITE" id="PS50404">
    <property type="entry name" value="GST_NTER"/>
    <property type="match status" value="1"/>
</dbReference>
<protein>
    <recommendedName>
        <fullName evidence="5">Glutathione S-transferase</fullName>
    </recommendedName>
</protein>
<dbReference type="OrthoDB" id="4951845at2759"/>
<dbReference type="SUPFAM" id="SSF52833">
    <property type="entry name" value="Thioredoxin-like"/>
    <property type="match status" value="1"/>
</dbReference>
<organism evidence="3 4">
    <name type="scientific">Chlorella vulgaris</name>
    <name type="common">Green alga</name>
    <dbReference type="NCBI Taxonomy" id="3077"/>
    <lineage>
        <taxon>Eukaryota</taxon>
        <taxon>Viridiplantae</taxon>
        <taxon>Chlorophyta</taxon>
        <taxon>core chlorophytes</taxon>
        <taxon>Trebouxiophyceae</taxon>
        <taxon>Chlorellales</taxon>
        <taxon>Chlorellaceae</taxon>
        <taxon>Chlorella clade</taxon>
        <taxon>Chlorella</taxon>
    </lineage>
</organism>
<evidence type="ECO:0000259" key="2">
    <source>
        <dbReference type="PROSITE" id="PS50405"/>
    </source>
</evidence>
<dbReference type="Gene3D" id="3.40.30.10">
    <property type="entry name" value="Glutaredoxin"/>
    <property type="match status" value="1"/>
</dbReference>
<feature type="domain" description="GST N-terminal" evidence="1">
    <location>
        <begin position="36"/>
        <end position="122"/>
    </location>
</feature>
<keyword evidence="4" id="KW-1185">Reference proteome</keyword>
<name>A0A9D4TJ90_CHLVU</name>
<evidence type="ECO:0000313" key="4">
    <source>
        <dbReference type="Proteomes" id="UP001055712"/>
    </source>
</evidence>
<dbReference type="PANTHER" id="PTHR43968:SF6">
    <property type="entry name" value="GLUTATHIONE S-TRANSFERASE OMEGA"/>
    <property type="match status" value="1"/>
</dbReference>
<gene>
    <name evidence="3" type="ORF">D9Q98_006991</name>
</gene>
<dbReference type="Gene3D" id="1.20.1050.10">
    <property type="match status" value="1"/>
</dbReference>
<evidence type="ECO:0000259" key="1">
    <source>
        <dbReference type="PROSITE" id="PS50404"/>
    </source>
</evidence>
<dbReference type="EMBL" id="SIDB01000010">
    <property type="protein sequence ID" value="KAI3427050.1"/>
    <property type="molecule type" value="Genomic_DNA"/>
</dbReference>
<dbReference type="SFLD" id="SFLDG00358">
    <property type="entry name" value="Main_(cytGST)"/>
    <property type="match status" value="1"/>
</dbReference>
<feature type="domain" description="GST C-terminal" evidence="2">
    <location>
        <begin position="128"/>
        <end position="265"/>
    </location>
</feature>
<dbReference type="Pfam" id="PF02798">
    <property type="entry name" value="GST_N"/>
    <property type="match status" value="1"/>
</dbReference>
<dbReference type="SFLD" id="SFLDS00019">
    <property type="entry name" value="Glutathione_Transferase_(cytos"/>
    <property type="match status" value="1"/>
</dbReference>
<evidence type="ECO:0008006" key="5">
    <source>
        <dbReference type="Google" id="ProtNLM"/>
    </source>
</evidence>
<dbReference type="PANTHER" id="PTHR43968">
    <property type="match status" value="1"/>
</dbReference>
<dbReference type="InterPro" id="IPR004045">
    <property type="entry name" value="Glutathione_S-Trfase_N"/>
</dbReference>
<reference evidence="3" key="2">
    <citation type="submission" date="2020-11" db="EMBL/GenBank/DDBJ databases">
        <authorList>
            <person name="Cecchin M."/>
            <person name="Marcolungo L."/>
            <person name="Rossato M."/>
            <person name="Girolomoni L."/>
            <person name="Cosentino E."/>
            <person name="Cuine S."/>
            <person name="Li-Beisson Y."/>
            <person name="Delledonne M."/>
            <person name="Ballottari M."/>
        </authorList>
    </citation>
    <scope>NUCLEOTIDE SEQUENCE</scope>
    <source>
        <strain evidence="3">211/11P</strain>
        <tissue evidence="3">Whole cell</tissue>
    </source>
</reference>
<dbReference type="InterPro" id="IPR050983">
    <property type="entry name" value="GST_Omega/HSP26"/>
</dbReference>
<dbReference type="PROSITE" id="PS50405">
    <property type="entry name" value="GST_CTER"/>
    <property type="match status" value="1"/>
</dbReference>
<dbReference type="SUPFAM" id="SSF47616">
    <property type="entry name" value="GST C-terminal domain-like"/>
    <property type="match status" value="1"/>
</dbReference>
<sequence length="275" mass="30106">MLRARALLGRVAVGRSQLSQSARHQSQHRSVVTAAAGMQFWAARVCPYAQRGYIALKETGVPFEFKSVDLHDKSPEFVELYRRIVCDDTANAKVPVLIDGELKITESPVVAEYVLRRYGADTDILPAYPAATAKAKLWAELFGANVGAAQVAILKSDTKAKLAEAEEKMVHALTAMDAFLRSQGSDDGGSFFLGKQYSIAEVLTTSLLQRALAYTKAYRGVDLWRLVADAKLARLEAWMKAAMERPSAKETAPDETELLAHGRKFTVPMEATADA</sequence>